<keyword evidence="2" id="KW-0472">Membrane</keyword>
<feature type="transmembrane region" description="Helical" evidence="2">
    <location>
        <begin position="90"/>
        <end position="112"/>
    </location>
</feature>
<evidence type="ECO:0000256" key="2">
    <source>
        <dbReference type="SAM" id="Phobius"/>
    </source>
</evidence>
<feature type="transmembrane region" description="Helical" evidence="2">
    <location>
        <begin position="247"/>
        <end position="266"/>
    </location>
</feature>
<keyword evidence="2" id="KW-0812">Transmembrane</keyword>
<feature type="transmembrane region" description="Helical" evidence="2">
    <location>
        <begin position="118"/>
        <end position="142"/>
    </location>
</feature>
<evidence type="ECO:0000256" key="1">
    <source>
        <dbReference type="SAM" id="MobiDB-lite"/>
    </source>
</evidence>
<sequence>MSQLQPTVTPAEPSPKSAAPVNPNLLDSATTQLNSWTGQRRKVPLKLGSMFSEVFKTHSEAAAEQLFIGGTQTTTPSLATVSDSPVKPWLFARVLLIFALTIAILAGSYFLFDGEKMYISLIFMSALAVPFSLLMMFFEINTFRNISIFKVTKIFMVGGVASVLTTMVLYQLVSIQNLTVLTAILVAFIEETGKLVMIAYYVKRIQARFILNGLLIGAAIGAGFAAFETAGYAQDLGLSVLLVRSISSLGTHTLWGAINGAALVMVKGDRPLAGPMFRDGRFLRFFGLTIVLHALWDMPLPFEWVRIGLLIIVAWVTVLVLINAGLREIRTLRAGA</sequence>
<organism evidence="3 4">
    <name type="scientific">Lactiplantibacillus songbeiensis</name>
    <dbReference type="NCBI Taxonomy" id="2559920"/>
    <lineage>
        <taxon>Bacteria</taxon>
        <taxon>Bacillati</taxon>
        <taxon>Bacillota</taxon>
        <taxon>Bacilli</taxon>
        <taxon>Lactobacillales</taxon>
        <taxon>Lactobacillaceae</taxon>
        <taxon>Lactiplantibacillus</taxon>
    </lineage>
</organism>
<dbReference type="PANTHER" id="PTHR36844">
    <property type="entry name" value="PROTEASE PRSW"/>
    <property type="match status" value="1"/>
</dbReference>
<keyword evidence="3" id="KW-0645">Protease</keyword>
<dbReference type="InterPro" id="IPR026898">
    <property type="entry name" value="PrsW"/>
</dbReference>
<keyword evidence="4" id="KW-1185">Reference proteome</keyword>
<gene>
    <name evidence="3" type="ORF">ACFQ5L_13400</name>
</gene>
<keyword evidence="3" id="KW-0378">Hydrolase</keyword>
<feature type="region of interest" description="Disordered" evidence="1">
    <location>
        <begin position="1"/>
        <end position="24"/>
    </location>
</feature>
<comment type="caution">
    <text evidence="3">The sequence shown here is derived from an EMBL/GenBank/DDBJ whole genome shotgun (WGS) entry which is preliminary data.</text>
</comment>
<dbReference type="Pfam" id="PF13367">
    <property type="entry name" value="PrsW-protease"/>
    <property type="match status" value="1"/>
</dbReference>
<evidence type="ECO:0000313" key="4">
    <source>
        <dbReference type="Proteomes" id="UP001597188"/>
    </source>
</evidence>
<dbReference type="EC" id="3.4.-.-" evidence="3"/>
<dbReference type="PANTHER" id="PTHR36844:SF1">
    <property type="entry name" value="PROTEASE PRSW"/>
    <property type="match status" value="1"/>
</dbReference>
<name>A0ABW4C500_9LACO</name>
<feature type="transmembrane region" description="Helical" evidence="2">
    <location>
        <begin position="304"/>
        <end position="326"/>
    </location>
</feature>
<feature type="transmembrane region" description="Helical" evidence="2">
    <location>
        <begin position="209"/>
        <end position="227"/>
    </location>
</feature>
<feature type="transmembrane region" description="Helical" evidence="2">
    <location>
        <begin position="282"/>
        <end position="298"/>
    </location>
</feature>
<accession>A0ABW4C500</accession>
<dbReference type="GO" id="GO:0006508">
    <property type="term" value="P:proteolysis"/>
    <property type="evidence" value="ECO:0007669"/>
    <property type="project" value="UniProtKB-KW"/>
</dbReference>
<dbReference type="EMBL" id="JBHTOJ010000047">
    <property type="protein sequence ID" value="MFD1421937.1"/>
    <property type="molecule type" value="Genomic_DNA"/>
</dbReference>
<protein>
    <submittedName>
        <fullName evidence="3">PrsW family glutamic-type intramembrane protease</fullName>
        <ecNumber evidence="3">3.4.-.-</ecNumber>
    </submittedName>
</protein>
<proteinExistence type="predicted"/>
<dbReference type="GO" id="GO:0008233">
    <property type="term" value="F:peptidase activity"/>
    <property type="evidence" value="ECO:0007669"/>
    <property type="project" value="UniProtKB-KW"/>
</dbReference>
<keyword evidence="2" id="KW-1133">Transmembrane helix</keyword>
<evidence type="ECO:0000313" key="3">
    <source>
        <dbReference type="EMBL" id="MFD1421937.1"/>
    </source>
</evidence>
<reference evidence="4" key="1">
    <citation type="journal article" date="2019" name="Int. J. Syst. Evol. Microbiol.">
        <title>The Global Catalogue of Microorganisms (GCM) 10K type strain sequencing project: providing services to taxonomists for standard genome sequencing and annotation.</title>
        <authorList>
            <consortium name="The Broad Institute Genomics Platform"/>
            <consortium name="The Broad Institute Genome Sequencing Center for Infectious Disease"/>
            <person name="Wu L."/>
            <person name="Ma J."/>
        </authorList>
    </citation>
    <scope>NUCLEOTIDE SEQUENCE [LARGE SCALE GENOMIC DNA]</scope>
    <source>
        <strain evidence="4">CCM 8931</strain>
    </source>
</reference>
<dbReference type="Proteomes" id="UP001597188">
    <property type="component" value="Unassembled WGS sequence"/>
</dbReference>
<dbReference type="RefSeq" id="WP_171001561.1">
    <property type="nucleotide sequence ID" value="NZ_BJDL01000011.1"/>
</dbReference>